<name>A0AAD5WPX0_9PEZI</name>
<feature type="domain" description="DUF7587" evidence="2">
    <location>
        <begin position="47"/>
        <end position="194"/>
    </location>
</feature>
<protein>
    <recommendedName>
        <fullName evidence="2">DUF7587 domain-containing protein</fullName>
    </recommendedName>
</protein>
<evidence type="ECO:0000313" key="3">
    <source>
        <dbReference type="EMBL" id="KAJ2897755.1"/>
    </source>
</evidence>
<accession>A0AAD5WPX0</accession>
<sequence>MASPASRAFEGPSGEREESSPLSTTDREVLVFSPSPRQRSKFTFDSIPTYLFRLYAPCTAGTTTTTEVISPAWGQVGNHKKDLFRLPPEEAASRLYDHLRWVVRHEDRCNLMSWSSSLLFVLQYGLYRYRTDHDKPSLSEIHLLMLDTRQFPEGTFLRDLEAIDEFQKHSADLAGIKTWRMSDKYFGEYLTQGRLNVDGQCSQTSMQQLIDMGLFTLCPALGITGEWTRWAIPVVNIRNDFDGPAISIDRKNVRSAITMAQAYLGDRLALPFAVMLLSLQHRQHDDETILGGFRAMFTDDEFEALDLGGMKFDVESGRLAELNQYREMMLAINRHVRGTEVVEALYSIRKLTIGHYVGFADE</sequence>
<gene>
    <name evidence="3" type="ORF">MKZ38_004378</name>
</gene>
<comment type="caution">
    <text evidence="3">The sequence shown here is derived from an EMBL/GenBank/DDBJ whole genome shotgun (WGS) entry which is preliminary data.</text>
</comment>
<dbReference type="AlphaFoldDB" id="A0AAD5WPX0"/>
<dbReference type="Pfam" id="PF24494">
    <property type="entry name" value="DUF7587"/>
    <property type="match status" value="1"/>
</dbReference>
<feature type="region of interest" description="Disordered" evidence="1">
    <location>
        <begin position="1"/>
        <end position="27"/>
    </location>
</feature>
<feature type="compositionally biased region" description="Basic and acidic residues" evidence="1">
    <location>
        <begin position="13"/>
        <end position="27"/>
    </location>
</feature>
<evidence type="ECO:0000313" key="4">
    <source>
        <dbReference type="Proteomes" id="UP001201980"/>
    </source>
</evidence>
<dbReference type="Proteomes" id="UP001201980">
    <property type="component" value="Unassembled WGS sequence"/>
</dbReference>
<organism evidence="3 4">
    <name type="scientific">Zalerion maritima</name>
    <dbReference type="NCBI Taxonomy" id="339359"/>
    <lineage>
        <taxon>Eukaryota</taxon>
        <taxon>Fungi</taxon>
        <taxon>Dikarya</taxon>
        <taxon>Ascomycota</taxon>
        <taxon>Pezizomycotina</taxon>
        <taxon>Sordariomycetes</taxon>
        <taxon>Lulworthiomycetidae</taxon>
        <taxon>Lulworthiales</taxon>
        <taxon>Lulworthiaceae</taxon>
        <taxon>Zalerion</taxon>
    </lineage>
</organism>
<dbReference type="InterPro" id="IPR056009">
    <property type="entry name" value="DUF7587"/>
</dbReference>
<reference evidence="3" key="1">
    <citation type="submission" date="2022-07" db="EMBL/GenBank/DDBJ databases">
        <title>Draft genome sequence of Zalerion maritima ATCC 34329, a (micro)plastics degrading marine fungus.</title>
        <authorList>
            <person name="Paco A."/>
            <person name="Goncalves M.F.M."/>
            <person name="Rocha-Santos T.A.P."/>
            <person name="Alves A."/>
        </authorList>
    </citation>
    <scope>NUCLEOTIDE SEQUENCE</scope>
    <source>
        <strain evidence="3">ATCC 34329</strain>
    </source>
</reference>
<evidence type="ECO:0000259" key="2">
    <source>
        <dbReference type="Pfam" id="PF24494"/>
    </source>
</evidence>
<evidence type="ECO:0000256" key="1">
    <source>
        <dbReference type="SAM" id="MobiDB-lite"/>
    </source>
</evidence>
<dbReference type="EMBL" id="JAKWBI020000258">
    <property type="protein sequence ID" value="KAJ2897755.1"/>
    <property type="molecule type" value="Genomic_DNA"/>
</dbReference>
<keyword evidence="4" id="KW-1185">Reference proteome</keyword>
<proteinExistence type="predicted"/>